<feature type="domain" description="Alpha-L-rhamnosidase C-terminal" evidence="7">
    <location>
        <begin position="822"/>
        <end position="912"/>
    </location>
</feature>
<dbReference type="Gene3D" id="2.60.420.10">
    <property type="entry name" value="Maltose phosphorylase, domain 3"/>
    <property type="match status" value="1"/>
</dbReference>
<organism evidence="8 9">
    <name type="scientific">Cytospora schulzeri</name>
    <dbReference type="NCBI Taxonomy" id="448051"/>
    <lineage>
        <taxon>Eukaryota</taxon>
        <taxon>Fungi</taxon>
        <taxon>Dikarya</taxon>
        <taxon>Ascomycota</taxon>
        <taxon>Pezizomycotina</taxon>
        <taxon>Sordariomycetes</taxon>
        <taxon>Sordariomycetidae</taxon>
        <taxon>Diaporthales</taxon>
        <taxon>Cytosporaceae</taxon>
        <taxon>Cytospora</taxon>
    </lineage>
</organism>
<name>A0A423VP00_9PEZI</name>
<dbReference type="STRING" id="356882.A0A423VP00"/>
<dbReference type="InterPro" id="IPR035398">
    <property type="entry name" value="Bac_rhamnosid_C"/>
</dbReference>
<feature type="domain" description="Alpha-L-rhamnosidase concanavalin-like" evidence="4">
    <location>
        <begin position="352"/>
        <end position="457"/>
    </location>
</feature>
<dbReference type="Gene3D" id="2.60.40.10">
    <property type="entry name" value="Immunoglobulins"/>
    <property type="match status" value="1"/>
</dbReference>
<evidence type="ECO:0000259" key="7">
    <source>
        <dbReference type="Pfam" id="PF17390"/>
    </source>
</evidence>
<dbReference type="Gene3D" id="2.60.120.260">
    <property type="entry name" value="Galactose-binding domain-like"/>
    <property type="match status" value="2"/>
</dbReference>
<dbReference type="Pfam" id="PF05592">
    <property type="entry name" value="Bac_rhamnosid"/>
    <property type="match status" value="1"/>
</dbReference>
<dbReference type="Proteomes" id="UP000283895">
    <property type="component" value="Unassembled WGS sequence"/>
</dbReference>
<feature type="domain" description="Bacterial alpha-L-rhamnosidase N-terminal" evidence="5">
    <location>
        <begin position="168"/>
        <end position="343"/>
    </location>
</feature>
<dbReference type="InterPro" id="IPR008902">
    <property type="entry name" value="Rhamnosid_concanavalin"/>
</dbReference>
<dbReference type="PANTHER" id="PTHR33307:SF6">
    <property type="entry name" value="ALPHA-RHAMNOSIDASE (EUROFUNG)-RELATED"/>
    <property type="match status" value="1"/>
</dbReference>
<keyword evidence="3" id="KW-0378">Hydrolase</keyword>
<dbReference type="PIRSF" id="PIRSF010631">
    <property type="entry name" value="A-rhamnsds"/>
    <property type="match status" value="1"/>
</dbReference>
<keyword evidence="9" id="KW-1185">Reference proteome</keyword>
<evidence type="ECO:0000259" key="4">
    <source>
        <dbReference type="Pfam" id="PF05592"/>
    </source>
</evidence>
<protein>
    <recommendedName>
        <fullName evidence="2">alpha-L-rhamnosidase</fullName>
        <ecNumber evidence="2">3.2.1.40</ecNumber>
    </recommendedName>
</protein>
<dbReference type="PANTHER" id="PTHR33307">
    <property type="entry name" value="ALPHA-RHAMNOSIDASE (EUROFUNG)"/>
    <property type="match status" value="1"/>
</dbReference>
<dbReference type="Pfam" id="PF08531">
    <property type="entry name" value="Bac_rhamnosid_N"/>
    <property type="match status" value="1"/>
</dbReference>
<dbReference type="InterPro" id="IPR016007">
    <property type="entry name" value="Alpha_rhamnosid"/>
</dbReference>
<dbReference type="InterPro" id="IPR013783">
    <property type="entry name" value="Ig-like_fold"/>
</dbReference>
<evidence type="ECO:0000256" key="1">
    <source>
        <dbReference type="ARBA" id="ARBA00001445"/>
    </source>
</evidence>
<comment type="caution">
    <text evidence="8">The sequence shown here is derived from an EMBL/GenBank/DDBJ whole genome shotgun (WGS) entry which is preliminary data.</text>
</comment>
<accession>A0A423VP00</accession>
<dbReference type="InterPro" id="IPR012341">
    <property type="entry name" value="6hp_glycosidase-like_sf"/>
</dbReference>
<dbReference type="EMBL" id="LKEA01000048">
    <property type="protein sequence ID" value="ROV92744.1"/>
    <property type="molecule type" value="Genomic_DNA"/>
</dbReference>
<dbReference type="GO" id="GO:0005975">
    <property type="term" value="P:carbohydrate metabolic process"/>
    <property type="evidence" value="ECO:0007669"/>
    <property type="project" value="InterPro"/>
</dbReference>
<evidence type="ECO:0000259" key="6">
    <source>
        <dbReference type="Pfam" id="PF17389"/>
    </source>
</evidence>
<dbReference type="EC" id="3.2.1.40" evidence="2"/>
<dbReference type="Pfam" id="PF17390">
    <property type="entry name" value="Bac_rhamnosid_C"/>
    <property type="match status" value="1"/>
</dbReference>
<evidence type="ECO:0000256" key="3">
    <source>
        <dbReference type="ARBA" id="ARBA00022801"/>
    </source>
</evidence>
<reference evidence="8 9" key="1">
    <citation type="submission" date="2015-09" db="EMBL/GenBank/DDBJ databases">
        <title>Host preference determinants of Valsa canker pathogens revealed by comparative genomics.</title>
        <authorList>
            <person name="Yin Z."/>
            <person name="Huang L."/>
        </authorList>
    </citation>
    <scope>NUCLEOTIDE SEQUENCE [LARGE SCALE GENOMIC DNA]</scope>
    <source>
        <strain evidence="8 9">03-1</strain>
    </source>
</reference>
<dbReference type="Pfam" id="PF25788">
    <property type="entry name" value="Ig_Rha78A_N"/>
    <property type="match status" value="1"/>
</dbReference>
<dbReference type="InterPro" id="IPR035396">
    <property type="entry name" value="Bac_rhamnosid6H"/>
</dbReference>
<gene>
    <name evidence="8" type="ORF">VMCG_09033</name>
</gene>
<dbReference type="InterPro" id="IPR013737">
    <property type="entry name" value="Bac_rhamnosid_N"/>
</dbReference>
<dbReference type="SUPFAM" id="SSF48208">
    <property type="entry name" value="Six-hairpin glycosidases"/>
    <property type="match status" value="1"/>
</dbReference>
<dbReference type="Gene3D" id="1.50.10.10">
    <property type="match status" value="1"/>
</dbReference>
<sequence>MTEDATLTEVVRPINITFEHHPDGLGIGTATPRLSWRVPAGSLSNWSQDSYRIDIERQDHQGALQTASESYQVDSDDSVLVPWPSQPLNSREVATIRILVSGEDNDGNGTKIASRWSERKTVEAGLLQASDWKAKFITAPTEPPKDGVPHRPVLYRRDFTVGSSISGRARLYISALGLYEVYINGHRVGDLEMTPGWTSYHHRLQYQTYDVKDLLRPGKNAIAVEVAEGWYAGRLLWIGGLRNLYGDRPAFMAQLEVQDEQGGVDHQVVSDDSWSCHPSPRQSASIYDGEVYDAREAEELSGWAGCDGFNDTGSSWEHTSVLDFDFSSVELFAPDAPPVRVTQAVQAVGISKSPSGKTLVDFGQNIAGRVRLRGLPGRPAGEVLTMRHAEVLENGELGTRPLRDAKATDQYIFSGNEDDRWEWSPKFTFHGFRYVELTGLSSFDDLTTDNLSALVIHSDMRRTGYFTSSNDLLNRLHENVVWSMRGNFLSVPTDCPQRDERLGWTGDIQVFSPTASFLYGSAGFLSNWLKDLSIDQAAAGGTVPVVVPDVLAGYSAEDHTPEAVWDDAAVLVPWTVYNWSGDVEVLRRQWPSMRMHLDTSIKRAADGLWDDGCFQFGDWLDPTAPPDQADAARTDGTMVADAYLVYITGTMAKIAVVINDAGNAMRYQADYDRLKSKFGDKYVSKTGLVVGDAETALALVICFDLLLDDDDDDNDGRKLKVAGARLARIVNKARFKVSTGFAGTPLILHALAKTGQMDLAYKMLLEKSCPSWLYPVTMGATTVWERWDSMLPDGSINPGSMTSFNHYALGSVANFLHSVVGGISPLEPGWKTFRVSPKPGGDLEHCEVRYESPYGLIAVRWEMGAPSNNNEVTMTSGKTERVFKVSVEVPPNSRALVVLPGAGGSEEEEDGGGEWFGSGTYERACSVSVSAC</sequence>
<evidence type="ECO:0000313" key="9">
    <source>
        <dbReference type="Proteomes" id="UP000283895"/>
    </source>
</evidence>
<dbReference type="InterPro" id="IPR008979">
    <property type="entry name" value="Galactose-bd-like_sf"/>
</dbReference>
<evidence type="ECO:0000259" key="5">
    <source>
        <dbReference type="Pfam" id="PF08531"/>
    </source>
</evidence>
<dbReference type="GO" id="GO:0030596">
    <property type="term" value="F:alpha-L-rhamnosidase activity"/>
    <property type="evidence" value="ECO:0007669"/>
    <property type="project" value="UniProtKB-EC"/>
</dbReference>
<proteinExistence type="predicted"/>
<comment type="catalytic activity">
    <reaction evidence="1">
        <text>Hydrolysis of terminal non-reducing alpha-L-rhamnose residues in alpha-L-rhamnosides.</text>
        <dbReference type="EC" id="3.2.1.40"/>
    </reaction>
</comment>
<feature type="domain" description="Alpha-L-rhamnosidase six-hairpin glycosidase" evidence="6">
    <location>
        <begin position="461"/>
        <end position="820"/>
    </location>
</feature>
<dbReference type="SUPFAM" id="SSF49785">
    <property type="entry name" value="Galactose-binding domain-like"/>
    <property type="match status" value="1"/>
</dbReference>
<evidence type="ECO:0000313" key="8">
    <source>
        <dbReference type="EMBL" id="ROV92744.1"/>
    </source>
</evidence>
<evidence type="ECO:0000256" key="2">
    <source>
        <dbReference type="ARBA" id="ARBA00012652"/>
    </source>
</evidence>
<dbReference type="AlphaFoldDB" id="A0A423VP00"/>
<dbReference type="Pfam" id="PF17389">
    <property type="entry name" value="Bac_rhamnosid6H"/>
    <property type="match status" value="1"/>
</dbReference>
<dbReference type="InterPro" id="IPR008928">
    <property type="entry name" value="6-hairpin_glycosidase_sf"/>
</dbReference>
<dbReference type="OrthoDB" id="10036721at2759"/>